<keyword evidence="1" id="KW-0732">Signal</keyword>
<organism evidence="2 3">
    <name type="scientific">Cesiribacter andamanensis AMV16</name>
    <dbReference type="NCBI Taxonomy" id="1279009"/>
    <lineage>
        <taxon>Bacteria</taxon>
        <taxon>Pseudomonadati</taxon>
        <taxon>Bacteroidota</taxon>
        <taxon>Cytophagia</taxon>
        <taxon>Cytophagales</taxon>
        <taxon>Cesiribacteraceae</taxon>
        <taxon>Cesiribacter</taxon>
    </lineage>
</organism>
<dbReference type="Proteomes" id="UP000011910">
    <property type="component" value="Unassembled WGS sequence"/>
</dbReference>
<comment type="caution">
    <text evidence="2">The sequence shown here is derived from an EMBL/GenBank/DDBJ whole genome shotgun (WGS) entry which is preliminary data.</text>
</comment>
<dbReference type="InterPro" id="IPR011008">
    <property type="entry name" value="Dimeric_a/b-barrel"/>
</dbReference>
<keyword evidence="3" id="KW-1185">Reference proteome</keyword>
<gene>
    <name evidence="2" type="ORF">ADICEAN_02258</name>
</gene>
<dbReference type="AlphaFoldDB" id="M7N5N6"/>
<proteinExistence type="predicted"/>
<evidence type="ECO:0008006" key="4">
    <source>
        <dbReference type="Google" id="ProtNLM"/>
    </source>
</evidence>
<name>M7N5N6_9BACT</name>
<dbReference type="RefSeq" id="WP_009195651.1">
    <property type="nucleotide sequence ID" value="NZ_AODQ01000052.1"/>
</dbReference>
<evidence type="ECO:0000256" key="1">
    <source>
        <dbReference type="SAM" id="SignalP"/>
    </source>
</evidence>
<dbReference type="Gene3D" id="3.30.70.1060">
    <property type="entry name" value="Dimeric alpha+beta barrel"/>
    <property type="match status" value="1"/>
</dbReference>
<dbReference type="PATRIC" id="fig|1279009.4.peg.2291"/>
<sequence>MLLKPFFFLLLLCGLGVSSLAQTTPPIYNKALADSLGADAYGMKSYVLVLLKTGTATISDQAIVSQLFRGHLDNIGRLAREGKLVVAGPLGKNEKTYRGIFILNVPTLEEAARLLETDPAVKEKLLEAELYSWYGSAALPAYLPTHEKIQKQKP</sequence>
<protein>
    <recommendedName>
        <fullName evidence="4">YCII-related domain-containing protein</fullName>
    </recommendedName>
</protein>
<dbReference type="EMBL" id="AODQ01000052">
    <property type="protein sequence ID" value="EMR02602.1"/>
    <property type="molecule type" value="Genomic_DNA"/>
</dbReference>
<dbReference type="OrthoDB" id="8481699at2"/>
<accession>M7N5N6</accession>
<evidence type="ECO:0000313" key="2">
    <source>
        <dbReference type="EMBL" id="EMR02602.1"/>
    </source>
</evidence>
<dbReference type="SUPFAM" id="SSF54909">
    <property type="entry name" value="Dimeric alpha+beta barrel"/>
    <property type="match status" value="1"/>
</dbReference>
<feature type="signal peptide" evidence="1">
    <location>
        <begin position="1"/>
        <end position="23"/>
    </location>
</feature>
<dbReference type="eggNOG" id="COG2350">
    <property type="taxonomic scope" value="Bacteria"/>
</dbReference>
<feature type="chain" id="PRO_5004082080" description="YCII-related domain-containing protein" evidence="1">
    <location>
        <begin position="24"/>
        <end position="154"/>
    </location>
</feature>
<reference evidence="2 3" key="1">
    <citation type="journal article" date="2013" name="Genome Announc.">
        <title>Draft Genome Sequence of Cesiribacter andamanensis Strain AMV16T, Isolated from a Soil Sample from a Mud Volcano in the Andaman Islands, India.</title>
        <authorList>
            <person name="Shivaji S."/>
            <person name="Ara S."/>
            <person name="Begum Z."/>
            <person name="Srinivas T.N."/>
            <person name="Singh A."/>
            <person name="Kumar Pinnaka A."/>
        </authorList>
    </citation>
    <scope>NUCLEOTIDE SEQUENCE [LARGE SCALE GENOMIC DNA]</scope>
    <source>
        <strain evidence="2 3">AMV16</strain>
    </source>
</reference>
<evidence type="ECO:0000313" key="3">
    <source>
        <dbReference type="Proteomes" id="UP000011910"/>
    </source>
</evidence>
<dbReference type="STRING" id="1279009.ADICEAN_02258"/>